<feature type="transmembrane region" description="Helical" evidence="3">
    <location>
        <begin position="7"/>
        <end position="23"/>
    </location>
</feature>
<feature type="region of interest" description="Disordered" evidence="2">
    <location>
        <begin position="348"/>
        <end position="368"/>
    </location>
</feature>
<comment type="caution">
    <text evidence="5">The sequence shown here is derived from an EMBL/GenBank/DDBJ whole genome shotgun (WGS) entry which is preliminary data.</text>
</comment>
<dbReference type="PANTHER" id="PTHR30469">
    <property type="entry name" value="MULTIDRUG RESISTANCE PROTEIN MDTA"/>
    <property type="match status" value="1"/>
</dbReference>
<keyword evidence="3" id="KW-0812">Transmembrane</keyword>
<dbReference type="Gene3D" id="2.40.30.170">
    <property type="match status" value="1"/>
</dbReference>
<proteinExistence type="inferred from homology"/>
<dbReference type="InterPro" id="IPR006143">
    <property type="entry name" value="RND_pump_MFP"/>
</dbReference>
<dbReference type="NCBIfam" id="TIGR01730">
    <property type="entry name" value="RND_mfp"/>
    <property type="match status" value="1"/>
</dbReference>
<evidence type="ECO:0000259" key="4">
    <source>
        <dbReference type="Pfam" id="PF25954"/>
    </source>
</evidence>
<gene>
    <name evidence="5" type="ORF">ENJ42_02435</name>
</gene>
<dbReference type="GO" id="GO:1990281">
    <property type="term" value="C:efflux pump complex"/>
    <property type="evidence" value="ECO:0007669"/>
    <property type="project" value="TreeGrafter"/>
</dbReference>
<dbReference type="InterPro" id="IPR058792">
    <property type="entry name" value="Beta-barrel_RND_2"/>
</dbReference>
<evidence type="ECO:0000256" key="2">
    <source>
        <dbReference type="SAM" id="MobiDB-lite"/>
    </source>
</evidence>
<organism evidence="5">
    <name type="scientific">Hellea balneolensis</name>
    <dbReference type="NCBI Taxonomy" id="287478"/>
    <lineage>
        <taxon>Bacteria</taxon>
        <taxon>Pseudomonadati</taxon>
        <taxon>Pseudomonadota</taxon>
        <taxon>Alphaproteobacteria</taxon>
        <taxon>Maricaulales</taxon>
        <taxon>Robiginitomaculaceae</taxon>
        <taxon>Hellea</taxon>
    </lineage>
</organism>
<accession>A0A7C5LUD1</accession>
<dbReference type="PANTHER" id="PTHR30469:SF29">
    <property type="entry name" value="BLR2860 PROTEIN"/>
    <property type="match status" value="1"/>
</dbReference>
<dbReference type="AlphaFoldDB" id="A0A7C5LUD1"/>
<keyword evidence="3" id="KW-1133">Transmembrane helix</keyword>
<evidence type="ECO:0000313" key="5">
    <source>
        <dbReference type="EMBL" id="HHL42450.1"/>
    </source>
</evidence>
<feature type="domain" description="CusB-like beta-barrel" evidence="4">
    <location>
        <begin position="209"/>
        <end position="277"/>
    </location>
</feature>
<reference evidence="5" key="1">
    <citation type="journal article" date="2020" name="mSystems">
        <title>Genome- and Community-Level Interaction Insights into Carbon Utilization and Element Cycling Functions of Hydrothermarchaeota in Hydrothermal Sediment.</title>
        <authorList>
            <person name="Zhou Z."/>
            <person name="Liu Y."/>
            <person name="Xu W."/>
            <person name="Pan J."/>
            <person name="Luo Z.H."/>
            <person name="Li M."/>
        </authorList>
    </citation>
    <scope>NUCLEOTIDE SEQUENCE [LARGE SCALE GENOMIC DNA]</scope>
    <source>
        <strain evidence="5">HyVt-485</strain>
    </source>
</reference>
<evidence type="ECO:0000256" key="3">
    <source>
        <dbReference type="SAM" id="Phobius"/>
    </source>
</evidence>
<dbReference type="Gene3D" id="1.10.287.470">
    <property type="entry name" value="Helix hairpin bin"/>
    <property type="match status" value="1"/>
</dbReference>
<dbReference type="GO" id="GO:0015562">
    <property type="term" value="F:efflux transmembrane transporter activity"/>
    <property type="evidence" value="ECO:0007669"/>
    <property type="project" value="TreeGrafter"/>
</dbReference>
<protein>
    <submittedName>
        <fullName evidence="5">Efflux RND transporter periplasmic adaptor subunit</fullName>
    </submittedName>
</protein>
<dbReference type="EMBL" id="DRMJ01000117">
    <property type="protein sequence ID" value="HHL42450.1"/>
    <property type="molecule type" value="Genomic_DNA"/>
</dbReference>
<dbReference type="Pfam" id="PF25954">
    <property type="entry name" value="Beta-barrel_RND_2"/>
    <property type="match status" value="1"/>
</dbReference>
<dbReference type="Gene3D" id="2.40.420.20">
    <property type="match status" value="1"/>
</dbReference>
<dbReference type="Gene3D" id="2.40.50.100">
    <property type="match status" value="1"/>
</dbReference>
<dbReference type="SUPFAM" id="SSF111369">
    <property type="entry name" value="HlyD-like secretion proteins"/>
    <property type="match status" value="1"/>
</dbReference>
<dbReference type="Proteomes" id="UP000885830">
    <property type="component" value="Unassembled WGS sequence"/>
</dbReference>
<keyword evidence="3" id="KW-0472">Membrane</keyword>
<comment type="similarity">
    <text evidence="1">Belongs to the membrane fusion protein (MFP) (TC 8.A.1) family.</text>
</comment>
<sequence>MRIKRSYLIATGISILIVAWFVIGSGKEDKPSQPEAQTSTQNETLPKVVVRHLYAETHENYLKLHGRTEPVREVSIKAETAGLVVKTPVREGRYVKRGTLLCAQDIDARAAQLDQAKATLRARELEYQAAQKLVDKGFRSPTQAAAALAAFDGAKAAVKQAEIELGNVNMRAPFSGIFEKQIAEIGDYLAPGQACGLLVDLDPLIVAGDVTEKQVSLVKIGQNVEVTLATGEVMNGKVRLVETKANPATRTFRVEVELPNKNRKLKAGVTSTFRLSAGQTKSHFIPASVQTLDDEGKVGVRYVDFENRVHFVPVTTIDENESGIWVKGLPDEIDLIVKGQDYVDEGTIVDPEIDDGSLSDAPSTNGDL</sequence>
<evidence type="ECO:0000256" key="1">
    <source>
        <dbReference type="ARBA" id="ARBA00009477"/>
    </source>
</evidence>
<name>A0A7C5LUD1_9PROT</name>